<evidence type="ECO:0000256" key="1">
    <source>
        <dbReference type="SAM" id="Phobius"/>
    </source>
</evidence>
<reference evidence="2 3" key="1">
    <citation type="journal article" date="2018" name="Genome Biol. Evol.">
        <title>Multiple Roots of Fruiting Body Formation in Amoebozoa.</title>
        <authorList>
            <person name="Hillmann F."/>
            <person name="Forbes G."/>
            <person name="Novohradska S."/>
            <person name="Ferling I."/>
            <person name="Riege K."/>
            <person name="Groth M."/>
            <person name="Westermann M."/>
            <person name="Marz M."/>
            <person name="Spaller T."/>
            <person name="Winckler T."/>
            <person name="Schaap P."/>
            <person name="Glockner G."/>
        </authorList>
    </citation>
    <scope>NUCLEOTIDE SEQUENCE [LARGE SCALE GENOMIC DNA]</scope>
    <source>
        <strain evidence="2 3">Jena</strain>
    </source>
</reference>
<dbReference type="Proteomes" id="UP000241769">
    <property type="component" value="Unassembled WGS sequence"/>
</dbReference>
<dbReference type="EMBL" id="MDYQ01000034">
    <property type="protein sequence ID" value="PRP86187.1"/>
    <property type="molecule type" value="Genomic_DNA"/>
</dbReference>
<keyword evidence="1" id="KW-0472">Membrane</keyword>
<sequence>MVRVLLLDWTIKLLFWVTPRRSGHHRTPHLFLCIKSLSWLWAFYTSNVFHIEPGFLLLGMVPLVAAVGFLFYVAEPLHLEFRRLAGARRYGVLKNQDALELSYKLARTVSITPTKNMLTTLGGIRNAVLFIELFFVSHHRRSDEAFLTGRSFVL</sequence>
<proteinExistence type="predicted"/>
<organism evidence="2 3">
    <name type="scientific">Planoprotostelium fungivorum</name>
    <dbReference type="NCBI Taxonomy" id="1890364"/>
    <lineage>
        <taxon>Eukaryota</taxon>
        <taxon>Amoebozoa</taxon>
        <taxon>Evosea</taxon>
        <taxon>Variosea</taxon>
        <taxon>Cavosteliida</taxon>
        <taxon>Cavosteliaceae</taxon>
        <taxon>Planoprotostelium</taxon>
    </lineage>
</organism>
<keyword evidence="1" id="KW-0812">Transmembrane</keyword>
<keyword evidence="1" id="KW-1133">Transmembrane helix</keyword>
<protein>
    <submittedName>
        <fullName evidence="2">Uncharacterized protein</fullName>
    </submittedName>
</protein>
<evidence type="ECO:0000313" key="3">
    <source>
        <dbReference type="Proteomes" id="UP000241769"/>
    </source>
</evidence>
<evidence type="ECO:0000313" key="2">
    <source>
        <dbReference type="EMBL" id="PRP86187.1"/>
    </source>
</evidence>
<keyword evidence="3" id="KW-1185">Reference proteome</keyword>
<dbReference type="AlphaFoldDB" id="A0A2P6NQF3"/>
<name>A0A2P6NQF3_9EUKA</name>
<feature type="transmembrane region" description="Helical" evidence="1">
    <location>
        <begin position="55"/>
        <end position="74"/>
    </location>
</feature>
<comment type="caution">
    <text evidence="2">The sequence shown here is derived from an EMBL/GenBank/DDBJ whole genome shotgun (WGS) entry which is preliminary data.</text>
</comment>
<accession>A0A2P6NQF3</accession>
<dbReference type="InParanoid" id="A0A2P6NQF3"/>
<gene>
    <name evidence="2" type="ORF">PROFUN_05703</name>
</gene>